<feature type="non-terminal residue" evidence="1">
    <location>
        <position position="1"/>
    </location>
</feature>
<proteinExistence type="predicted"/>
<reference evidence="1" key="1">
    <citation type="submission" date="2020-03" db="EMBL/GenBank/DDBJ databases">
        <title>Castanea mollissima Vanexum genome sequencing.</title>
        <authorList>
            <person name="Staton M."/>
        </authorList>
    </citation>
    <scope>NUCLEOTIDE SEQUENCE</scope>
    <source>
        <tissue evidence="1">Leaf</tissue>
    </source>
</reference>
<evidence type="ECO:0000313" key="1">
    <source>
        <dbReference type="EMBL" id="KAF3963448.1"/>
    </source>
</evidence>
<dbReference type="EMBL" id="JRKL02001538">
    <property type="protein sequence ID" value="KAF3963448.1"/>
    <property type="molecule type" value="Genomic_DNA"/>
</dbReference>
<organism evidence="1 2">
    <name type="scientific">Castanea mollissima</name>
    <name type="common">Chinese chestnut</name>
    <dbReference type="NCBI Taxonomy" id="60419"/>
    <lineage>
        <taxon>Eukaryota</taxon>
        <taxon>Viridiplantae</taxon>
        <taxon>Streptophyta</taxon>
        <taxon>Embryophyta</taxon>
        <taxon>Tracheophyta</taxon>
        <taxon>Spermatophyta</taxon>
        <taxon>Magnoliopsida</taxon>
        <taxon>eudicotyledons</taxon>
        <taxon>Gunneridae</taxon>
        <taxon>Pentapetalae</taxon>
        <taxon>rosids</taxon>
        <taxon>fabids</taxon>
        <taxon>Fagales</taxon>
        <taxon>Fagaceae</taxon>
        <taxon>Castanea</taxon>
    </lineage>
</organism>
<accession>A0A8J4VJD9</accession>
<comment type="caution">
    <text evidence="1">The sequence shown here is derived from an EMBL/GenBank/DDBJ whole genome shotgun (WGS) entry which is preliminary data.</text>
</comment>
<evidence type="ECO:0000313" key="2">
    <source>
        <dbReference type="Proteomes" id="UP000737018"/>
    </source>
</evidence>
<gene>
    <name evidence="1" type="ORF">CMV_012162</name>
</gene>
<name>A0A8J4VJD9_9ROSI</name>
<protein>
    <submittedName>
        <fullName evidence="1">Uncharacterized protein</fullName>
    </submittedName>
</protein>
<keyword evidence="2" id="KW-1185">Reference proteome</keyword>
<dbReference type="Proteomes" id="UP000737018">
    <property type="component" value="Unassembled WGS sequence"/>
</dbReference>
<sequence>NSEDEETKV</sequence>